<protein>
    <recommendedName>
        <fullName evidence="3">tRNA intron endonuclease catalytic domain-containing protein</fullName>
    </recommendedName>
</protein>
<evidence type="ECO:0000313" key="2">
    <source>
        <dbReference type="EMBL" id="HGQ64787.1"/>
    </source>
</evidence>
<dbReference type="EMBL" id="DTBD01000053">
    <property type="protein sequence ID" value="HGQ64787.1"/>
    <property type="molecule type" value="Genomic_DNA"/>
</dbReference>
<evidence type="ECO:0008006" key="3">
    <source>
        <dbReference type="Google" id="ProtNLM"/>
    </source>
</evidence>
<sequence length="162" mass="18609">MSNAIVKYINGKAYAIHVPQSIIEKYGLIEGKEVPLPILFHLVYTCKAELYNEKGDRMSFEDLVKSVEDADIFSAFVVLHDLTKRGKKVSIGENNNELLLIDEKTKVYVLDEDSYISAEDLYMLVDKAIKQENRLIIAVVDVNGEITYYEVNKMDFPKIERR</sequence>
<reference evidence="2" key="1">
    <citation type="journal article" date="2020" name="mSystems">
        <title>Genome- and Community-Level Interaction Insights into Carbon Utilization and Element Cycling Functions of Hydrothermarchaeota in Hydrothermal Sediment.</title>
        <authorList>
            <person name="Zhou Z."/>
            <person name="Liu Y."/>
            <person name="Xu W."/>
            <person name="Pan J."/>
            <person name="Luo Z.H."/>
            <person name="Li M."/>
        </authorList>
    </citation>
    <scope>NUCLEOTIDE SEQUENCE [LARGE SCALE GENOMIC DNA]</scope>
    <source>
        <strain evidence="2">SpSt-637</strain>
        <strain evidence="1">SpSt-667</strain>
    </source>
</reference>
<dbReference type="GO" id="GO:0006388">
    <property type="term" value="P:tRNA splicing, via endonucleolytic cleavage and ligation"/>
    <property type="evidence" value="ECO:0007669"/>
    <property type="project" value="InterPro"/>
</dbReference>
<proteinExistence type="predicted"/>
<gene>
    <name evidence="2" type="ORF">ENU08_06035</name>
    <name evidence="1" type="ORF">ENU41_07550</name>
</gene>
<name>A0A7C4NN10_9CREN</name>
<dbReference type="GO" id="GO:0003676">
    <property type="term" value="F:nucleic acid binding"/>
    <property type="evidence" value="ECO:0007669"/>
    <property type="project" value="InterPro"/>
</dbReference>
<comment type="caution">
    <text evidence="2">The sequence shown here is derived from an EMBL/GenBank/DDBJ whole genome shotgun (WGS) entry which is preliminary data.</text>
</comment>
<dbReference type="InterPro" id="IPR011856">
    <property type="entry name" value="tRNA_endonuc-like_dom_sf"/>
</dbReference>
<dbReference type="EMBL" id="DTCK01000041">
    <property type="protein sequence ID" value="HGQ36508.1"/>
    <property type="molecule type" value="Genomic_DNA"/>
</dbReference>
<organism evidence="2">
    <name type="scientific">Ignisphaera aggregans</name>
    <dbReference type="NCBI Taxonomy" id="334771"/>
    <lineage>
        <taxon>Archaea</taxon>
        <taxon>Thermoproteota</taxon>
        <taxon>Thermoprotei</taxon>
        <taxon>Desulfurococcales</taxon>
        <taxon>Desulfurococcaceae</taxon>
        <taxon>Ignisphaera</taxon>
    </lineage>
</organism>
<evidence type="ECO:0000313" key="1">
    <source>
        <dbReference type="EMBL" id="HGQ36508.1"/>
    </source>
</evidence>
<accession>A0A7C4NN10</accession>
<dbReference type="Gene3D" id="3.40.1350.10">
    <property type="match status" value="1"/>
</dbReference>
<dbReference type="InterPro" id="IPR036167">
    <property type="entry name" value="tRNA_intron_Endo_cat-like_sf"/>
</dbReference>
<dbReference type="SUPFAM" id="SSF53032">
    <property type="entry name" value="tRNA-intron endonuclease catalytic domain-like"/>
    <property type="match status" value="1"/>
</dbReference>
<dbReference type="AlphaFoldDB" id="A0A7C4NN10"/>